<proteinExistence type="predicted"/>
<protein>
    <submittedName>
        <fullName evidence="2">Clostripain-related cysteine peptidase</fullName>
    </submittedName>
</protein>
<sequence>MKRSGLISLTMLICSLVLACGSSDTPAPTSTHGGKVLLATYMVGSDLESRHNLATKDMMDMIHGYTQLGTLDRDGLEVLVAFGGSVKPTWNGVRYTDMSCMIQDSADGVFGNDDCYSHTALFTRAGLEEMSDKTTLIHFLNTIQAMAPDYDTVFVNFWNHGNGFKGYGYDENFDLRRLTIAEIVEAFAETGFRPDIIGFDACLMASAEVYAHLHPHADYLVASEEVEPGHGWDYSLLLSNYTADVPELAKRVVDTFIDSPSHNSTKGKTLSVVDTAAYPAFHAGLDDLSLYLQVAANSHFPKLIKSAYLAEKYGDDMSMDLKHFLELFSSVLTDWPALSAKIDGVLADLDATVIYAREDGSRPSANGISVFAMNEEIWTGGAYDLTNSISANWYDFVSDLITHDDEDVLAPVVTTEAPAACGKDSGTAGKCYRIEDDFAVKSAYGILALPIIGNNRYKVLTRTPLERISNEYFYLEAFNRDVLEVCSGSVDCFHADSWTEIDRGQYKFLAIVDGQYANVTVRFADRIYLDHWVAGMYDPDSGTHPKDDGILEPGDGLTPFQQIVYYYVPAEGDSGSWAYSENTLSPYFHFWEGLSPVFRLVDGDHEALEYLIVQDAQGNIGLYDTAGEEVPTGPQSIY</sequence>
<dbReference type="EMBL" id="JALJRB010000004">
    <property type="protein sequence ID" value="MCJ8500122.1"/>
    <property type="molecule type" value="Genomic_DNA"/>
</dbReference>
<dbReference type="InterPro" id="IPR005077">
    <property type="entry name" value="Peptidase_C11"/>
</dbReference>
<keyword evidence="1" id="KW-0732">Signal</keyword>
<dbReference type="Proteomes" id="UP001165427">
    <property type="component" value="Unassembled WGS sequence"/>
</dbReference>
<name>A0AA41R0V8_9BACT</name>
<comment type="caution">
    <text evidence="2">The sequence shown here is derived from an EMBL/GenBank/DDBJ whole genome shotgun (WGS) entry which is preliminary data.</text>
</comment>
<evidence type="ECO:0000256" key="1">
    <source>
        <dbReference type="SAM" id="SignalP"/>
    </source>
</evidence>
<reference evidence="2" key="1">
    <citation type="submission" date="2022-04" db="EMBL/GenBank/DDBJ databases">
        <title>Desulfatitalea alkaliphila sp. nov., a novel anaerobic sulfate-reducing bacterium isolated from terrestrial mud volcano, Taman Peninsula, Russia.</title>
        <authorList>
            <person name="Khomyakova M.A."/>
            <person name="Merkel A.Y."/>
            <person name="Slobodkin A.I."/>
        </authorList>
    </citation>
    <scope>NUCLEOTIDE SEQUENCE</scope>
    <source>
        <strain evidence="2">M08but</strain>
    </source>
</reference>
<keyword evidence="3" id="KW-1185">Reference proteome</keyword>
<organism evidence="2 3">
    <name type="scientific">Desulfatitalea alkaliphila</name>
    <dbReference type="NCBI Taxonomy" id="2929485"/>
    <lineage>
        <taxon>Bacteria</taxon>
        <taxon>Pseudomonadati</taxon>
        <taxon>Thermodesulfobacteriota</taxon>
        <taxon>Desulfobacteria</taxon>
        <taxon>Desulfobacterales</taxon>
        <taxon>Desulfosarcinaceae</taxon>
        <taxon>Desulfatitalea</taxon>
    </lineage>
</organism>
<dbReference type="PANTHER" id="PTHR37835:SF1">
    <property type="entry name" value="ALPHA-CLOSTRIPAIN"/>
    <property type="match status" value="1"/>
</dbReference>
<evidence type="ECO:0000313" key="3">
    <source>
        <dbReference type="Proteomes" id="UP001165427"/>
    </source>
</evidence>
<dbReference type="Pfam" id="PF03415">
    <property type="entry name" value="Peptidase_C11"/>
    <property type="match status" value="1"/>
</dbReference>
<evidence type="ECO:0000313" key="2">
    <source>
        <dbReference type="EMBL" id="MCJ8500122.1"/>
    </source>
</evidence>
<gene>
    <name evidence="2" type="ORF">MRX98_06010</name>
</gene>
<feature type="signal peptide" evidence="1">
    <location>
        <begin position="1"/>
        <end position="19"/>
    </location>
</feature>
<feature type="chain" id="PRO_5041343506" evidence="1">
    <location>
        <begin position="20"/>
        <end position="638"/>
    </location>
</feature>
<accession>A0AA41R0V8</accession>
<dbReference type="RefSeq" id="WP_246903910.1">
    <property type="nucleotide sequence ID" value="NZ_JALJRB010000004.1"/>
</dbReference>
<dbReference type="PANTHER" id="PTHR37835">
    <property type="entry name" value="ALPHA-CLOSTRIPAIN"/>
    <property type="match status" value="1"/>
</dbReference>
<dbReference type="PROSITE" id="PS51257">
    <property type="entry name" value="PROKAR_LIPOPROTEIN"/>
    <property type="match status" value="1"/>
</dbReference>
<dbReference type="AlphaFoldDB" id="A0AA41R0V8"/>